<comment type="caution">
    <text evidence="4">The sequence shown here is derived from an EMBL/GenBank/DDBJ whole genome shotgun (WGS) entry which is preliminary data.</text>
</comment>
<dbReference type="NCBIfam" id="TIGR02775">
    <property type="entry name" value="TrbG_Ti"/>
    <property type="match status" value="1"/>
</dbReference>
<evidence type="ECO:0000256" key="2">
    <source>
        <dbReference type="ARBA" id="ARBA00022729"/>
    </source>
</evidence>
<evidence type="ECO:0000313" key="5">
    <source>
        <dbReference type="Proteomes" id="UP001082899"/>
    </source>
</evidence>
<evidence type="ECO:0000313" key="4">
    <source>
        <dbReference type="EMBL" id="MCY0386739.1"/>
    </source>
</evidence>
<dbReference type="NCBIfam" id="NF010460">
    <property type="entry name" value="PRK13885.1"/>
    <property type="match status" value="1"/>
</dbReference>
<dbReference type="InterPro" id="IPR010258">
    <property type="entry name" value="Conjugal_tfr_TrbG/VirB9/CagX"/>
</dbReference>
<feature type="signal peptide" evidence="3">
    <location>
        <begin position="1"/>
        <end position="20"/>
    </location>
</feature>
<dbReference type="CDD" id="cd06911">
    <property type="entry name" value="VirB9_CagX_TrbG"/>
    <property type="match status" value="1"/>
</dbReference>
<feature type="chain" id="PRO_5046311485" evidence="3">
    <location>
        <begin position="21"/>
        <end position="296"/>
    </location>
</feature>
<gene>
    <name evidence="4" type="primary">trbG</name>
    <name evidence="4" type="ORF">OVY01_05705</name>
</gene>
<reference evidence="4" key="1">
    <citation type="submission" date="2022-11" db="EMBL/GenBank/DDBJ databases">
        <title>Robbsia betulipollinis sp. nov., isolated from pollen of birch (Betula pendula).</title>
        <authorList>
            <person name="Shi H."/>
            <person name="Ambika Manirajan B."/>
            <person name="Ratering S."/>
            <person name="Geissler-Plaum R."/>
            <person name="Schnell S."/>
        </authorList>
    </citation>
    <scope>NUCLEOTIDE SEQUENCE</scope>
    <source>
        <strain evidence="4">Bb-Pol-6</strain>
    </source>
</reference>
<name>A0ABT3ZJM3_9BURK</name>
<evidence type="ECO:0000256" key="1">
    <source>
        <dbReference type="ARBA" id="ARBA00006135"/>
    </source>
</evidence>
<dbReference type="Pfam" id="PF03524">
    <property type="entry name" value="CagX"/>
    <property type="match status" value="1"/>
</dbReference>
<dbReference type="InterPro" id="IPR033645">
    <property type="entry name" value="VirB9/CagX/TrbG_C"/>
</dbReference>
<dbReference type="InterPro" id="IPR014142">
    <property type="entry name" value="TrbG_Ti"/>
</dbReference>
<accession>A0ABT3ZJM3</accession>
<dbReference type="RefSeq" id="WP_267846325.1">
    <property type="nucleotide sequence ID" value="NZ_JAPMXC010000001.1"/>
</dbReference>
<keyword evidence="5" id="KW-1185">Reference proteome</keyword>
<proteinExistence type="inferred from homology"/>
<dbReference type="Proteomes" id="UP001082899">
    <property type="component" value="Unassembled WGS sequence"/>
</dbReference>
<sequence>MKKTPIFTLLFSLLPAAIHAAPGTGPFADQYFSRDEPRLTAQERAAIAIGKKWQEGQNVKPYQGTNGSINWPYLPGKQYPVMCAVLHVCDVALQAGEKVNGVNVGDPRYTIEPAVTGSGAEQVVHLILKPLDVGLDTTLVLTTNRRTYHFRLRSSRSHLMPFMSFTYPEDAMTKWKTIRAREAQTREQRTMPKTGEYLGDLDFDYAIDGAARWKPIRVYNDGSKTIIQMPPAMRQSEAPALLVLRKEGGPFHEPETHMVNYRVQGDRYIVDTIFDKAVLVSGVGSSQDKVTITKGR</sequence>
<protein>
    <submittedName>
        <fullName evidence="4">P-type conjugative transfer protein TrbG</fullName>
    </submittedName>
</protein>
<evidence type="ECO:0000256" key="3">
    <source>
        <dbReference type="SAM" id="SignalP"/>
    </source>
</evidence>
<dbReference type="InterPro" id="IPR038161">
    <property type="entry name" value="VirB9/CagX/TrbG_C_sf"/>
</dbReference>
<dbReference type="EMBL" id="JAPMXC010000001">
    <property type="protein sequence ID" value="MCY0386739.1"/>
    <property type="molecule type" value="Genomic_DNA"/>
</dbReference>
<dbReference type="Gene3D" id="2.60.40.2500">
    <property type="match status" value="1"/>
</dbReference>
<comment type="similarity">
    <text evidence="1">Belongs to the TrbG/VirB9 family.</text>
</comment>
<keyword evidence="2 3" id="KW-0732">Signal</keyword>
<organism evidence="4 5">
    <name type="scientific">Robbsia betulipollinis</name>
    <dbReference type="NCBI Taxonomy" id="2981849"/>
    <lineage>
        <taxon>Bacteria</taxon>
        <taxon>Pseudomonadati</taxon>
        <taxon>Pseudomonadota</taxon>
        <taxon>Betaproteobacteria</taxon>
        <taxon>Burkholderiales</taxon>
        <taxon>Burkholderiaceae</taxon>
        <taxon>Robbsia</taxon>
    </lineage>
</organism>